<keyword evidence="1" id="KW-0560">Oxidoreductase</keyword>
<gene>
    <name evidence="3" type="ORF">RZ517_17190</name>
</gene>
<dbReference type="Gene3D" id="3.50.50.60">
    <property type="entry name" value="FAD/NAD(P)-binding domain"/>
    <property type="match status" value="1"/>
</dbReference>
<feature type="domain" description="FAD dependent oxidoreductase" evidence="2">
    <location>
        <begin position="3"/>
        <end position="325"/>
    </location>
</feature>
<proteinExistence type="predicted"/>
<dbReference type="InterPro" id="IPR036188">
    <property type="entry name" value="FAD/NAD-bd_sf"/>
</dbReference>
<dbReference type="Gene3D" id="3.30.9.10">
    <property type="entry name" value="D-Amino Acid Oxidase, subunit A, domain 2"/>
    <property type="match status" value="1"/>
</dbReference>
<dbReference type="SUPFAM" id="SSF54373">
    <property type="entry name" value="FAD-linked reductases, C-terminal domain"/>
    <property type="match status" value="1"/>
</dbReference>
<dbReference type="InterPro" id="IPR006076">
    <property type="entry name" value="FAD-dep_OxRdtase"/>
</dbReference>
<accession>A0ABZ2HGT2</accession>
<evidence type="ECO:0000256" key="1">
    <source>
        <dbReference type="ARBA" id="ARBA00023002"/>
    </source>
</evidence>
<sequence length="351" mass="37428">MPDVTILGAGIFGLSIAWFCRQKGASVRVIDPNGPGSGASGGVVGALAPHVPENWNEKKAFQLDSLLMAEEFWSKIETLSGHSSGYARSGRVQPINDERTLDLARAREVSANELWGEHATWQVVGEDAVPLAPRSKTGFYIHDSLSASLHPRHACYALTEALKKKGVSVVADSKAQGQVIHATGAHGLTELSNGIGFTVGNGVKGQAALLDFAASGAPQVFADSLHVIFHKDGTTAVGSTSEREFMDAHSTDEQLDEIVSRARYAVPALSDAPVIARWAGLRPRAKSRAPMLGRHPLYQGQFITNGGFKIGFGMAPKVGQVMADLVLDGKDSIPQEFKPEASLPTGWIMRN</sequence>
<evidence type="ECO:0000313" key="3">
    <source>
        <dbReference type="EMBL" id="WWR46477.1"/>
    </source>
</evidence>
<name>A0ABZ2HGT2_9RHOB</name>
<evidence type="ECO:0000259" key="2">
    <source>
        <dbReference type="Pfam" id="PF01266"/>
    </source>
</evidence>
<dbReference type="PANTHER" id="PTHR13847:SF289">
    <property type="entry name" value="GLYCINE OXIDASE"/>
    <property type="match status" value="1"/>
</dbReference>
<reference evidence="3 4" key="1">
    <citation type="submission" date="2023-10" db="EMBL/GenBank/DDBJ databases">
        <title>Roseovarius strain S88 nov., isolated from a marine algae.</title>
        <authorList>
            <person name="Lee M.W."/>
            <person name="Lee J.K."/>
            <person name="Kim J.M."/>
            <person name="Choi D.G."/>
            <person name="Baek J.H."/>
            <person name="Bayburt H."/>
            <person name="Jung J.J."/>
            <person name="Han D.M."/>
            <person name="Jeon C.O."/>
        </authorList>
    </citation>
    <scope>NUCLEOTIDE SEQUENCE [LARGE SCALE GENOMIC DNA]</scope>
    <source>
        <strain evidence="3 4">S88</strain>
    </source>
</reference>
<protein>
    <submittedName>
        <fullName evidence="3">FAD-dependent oxidoreductase</fullName>
    </submittedName>
</protein>
<keyword evidence="4" id="KW-1185">Reference proteome</keyword>
<dbReference type="SUPFAM" id="SSF51971">
    <property type="entry name" value="Nucleotide-binding domain"/>
    <property type="match status" value="1"/>
</dbReference>
<organism evidence="3 4">
    <name type="scientific">Roseovarius phycicola</name>
    <dbReference type="NCBI Taxonomy" id="3080976"/>
    <lineage>
        <taxon>Bacteria</taxon>
        <taxon>Pseudomonadati</taxon>
        <taxon>Pseudomonadota</taxon>
        <taxon>Alphaproteobacteria</taxon>
        <taxon>Rhodobacterales</taxon>
        <taxon>Roseobacteraceae</taxon>
        <taxon>Roseovarius</taxon>
    </lineage>
</organism>
<dbReference type="PANTHER" id="PTHR13847">
    <property type="entry name" value="SARCOSINE DEHYDROGENASE-RELATED"/>
    <property type="match status" value="1"/>
</dbReference>
<dbReference type="Proteomes" id="UP001364156">
    <property type="component" value="Chromosome"/>
</dbReference>
<dbReference type="Pfam" id="PF01266">
    <property type="entry name" value="DAO"/>
    <property type="match status" value="1"/>
</dbReference>
<dbReference type="RefSeq" id="WP_338549334.1">
    <property type="nucleotide sequence ID" value="NZ_CP146069.1"/>
</dbReference>
<evidence type="ECO:0000313" key="4">
    <source>
        <dbReference type="Proteomes" id="UP001364156"/>
    </source>
</evidence>
<dbReference type="EMBL" id="CP146069">
    <property type="protein sequence ID" value="WWR46477.1"/>
    <property type="molecule type" value="Genomic_DNA"/>
</dbReference>